<feature type="transmembrane region" description="Helical" evidence="5">
    <location>
        <begin position="282"/>
        <end position="307"/>
    </location>
</feature>
<reference evidence="8" key="1">
    <citation type="journal article" date="2019" name="Int. J. Syst. Evol. Microbiol.">
        <title>The Global Catalogue of Microorganisms (GCM) 10K type strain sequencing project: providing services to taxonomists for standard genome sequencing and annotation.</title>
        <authorList>
            <consortium name="The Broad Institute Genomics Platform"/>
            <consortium name="The Broad Institute Genome Sequencing Center for Infectious Disease"/>
            <person name="Wu L."/>
            <person name="Ma J."/>
        </authorList>
    </citation>
    <scope>NUCLEOTIDE SEQUENCE [LARGE SCALE GENOMIC DNA]</scope>
    <source>
        <strain evidence="8">CGMCC 1.13574</strain>
    </source>
</reference>
<dbReference type="PANTHER" id="PTHR43471">
    <property type="entry name" value="ABC TRANSPORTER PERMEASE"/>
    <property type="match status" value="1"/>
</dbReference>
<protein>
    <submittedName>
        <fullName evidence="7">ABC transporter permease</fullName>
    </submittedName>
</protein>
<feature type="transmembrane region" description="Helical" evidence="5">
    <location>
        <begin position="368"/>
        <end position="390"/>
    </location>
</feature>
<feature type="transmembrane region" description="Helical" evidence="5">
    <location>
        <begin position="313"/>
        <end position="334"/>
    </location>
</feature>
<evidence type="ECO:0000256" key="4">
    <source>
        <dbReference type="ARBA" id="ARBA00023136"/>
    </source>
</evidence>
<evidence type="ECO:0000256" key="3">
    <source>
        <dbReference type="ARBA" id="ARBA00022989"/>
    </source>
</evidence>
<evidence type="ECO:0000256" key="2">
    <source>
        <dbReference type="ARBA" id="ARBA00022692"/>
    </source>
</evidence>
<accession>A0ABW4ZW00</accession>
<comment type="subcellular location">
    <subcellularLocation>
        <location evidence="1">Membrane</location>
        <topology evidence="1">Multi-pass membrane protein</topology>
    </subcellularLocation>
</comment>
<evidence type="ECO:0000256" key="5">
    <source>
        <dbReference type="SAM" id="Phobius"/>
    </source>
</evidence>
<dbReference type="InterPro" id="IPR013525">
    <property type="entry name" value="ABC2_TM"/>
</dbReference>
<organism evidence="7 8">
    <name type="scientific">Tumebacillus lipolyticus</name>
    <dbReference type="NCBI Taxonomy" id="1280370"/>
    <lineage>
        <taxon>Bacteria</taxon>
        <taxon>Bacillati</taxon>
        <taxon>Bacillota</taxon>
        <taxon>Bacilli</taxon>
        <taxon>Bacillales</taxon>
        <taxon>Alicyclobacillaceae</taxon>
        <taxon>Tumebacillus</taxon>
    </lineage>
</organism>
<feature type="transmembrane region" description="Helical" evidence="5">
    <location>
        <begin position="24"/>
        <end position="43"/>
    </location>
</feature>
<proteinExistence type="predicted"/>
<dbReference type="Proteomes" id="UP001597343">
    <property type="component" value="Unassembled WGS sequence"/>
</dbReference>
<gene>
    <name evidence="7" type="ORF">ACFSOY_05075</name>
</gene>
<dbReference type="EMBL" id="JBHUIO010000003">
    <property type="protein sequence ID" value="MFD2169385.1"/>
    <property type="molecule type" value="Genomic_DNA"/>
</dbReference>
<dbReference type="Pfam" id="PF12698">
    <property type="entry name" value="ABC2_membrane_3"/>
    <property type="match status" value="1"/>
</dbReference>
<feature type="transmembrane region" description="Helical" evidence="5">
    <location>
        <begin position="181"/>
        <end position="202"/>
    </location>
</feature>
<name>A0ABW4ZW00_9BACL</name>
<keyword evidence="3 5" id="KW-1133">Transmembrane helix</keyword>
<comment type="caution">
    <text evidence="7">The sequence shown here is derived from an EMBL/GenBank/DDBJ whole genome shotgun (WGS) entry which is preliminary data.</text>
</comment>
<feature type="domain" description="ABC-2 type transporter transmembrane" evidence="6">
    <location>
        <begin position="22"/>
        <end position="384"/>
    </location>
</feature>
<evidence type="ECO:0000259" key="6">
    <source>
        <dbReference type="Pfam" id="PF12698"/>
    </source>
</evidence>
<keyword evidence="4 5" id="KW-0472">Membrane</keyword>
<keyword evidence="2 5" id="KW-0812">Transmembrane</keyword>
<keyword evidence="8" id="KW-1185">Reference proteome</keyword>
<feature type="transmembrane region" description="Helical" evidence="5">
    <location>
        <begin position="233"/>
        <end position="255"/>
    </location>
</feature>
<dbReference type="PANTHER" id="PTHR43471:SF3">
    <property type="entry name" value="ABC TRANSPORTER PERMEASE PROTEIN NATB"/>
    <property type="match status" value="1"/>
</dbReference>
<evidence type="ECO:0000313" key="7">
    <source>
        <dbReference type="EMBL" id="MFD2169385.1"/>
    </source>
</evidence>
<evidence type="ECO:0000313" key="8">
    <source>
        <dbReference type="Proteomes" id="UP001597343"/>
    </source>
</evidence>
<sequence>MNFRQVWIVLQKELTDLLRDRKTWIASVLLPLLVIPALMILVVKMQAGTMEEAHKHIPIAVVGQQADVEKAINSYEGIEVVKVDDPEQALADSEIRAVVEIDPQFSQKVQAHQPAALKILYNPSEQKSQIAEDVLKGLFAEIEKQMLTDRLAELNVSSEAVKPLDVQSVDMSTEDQKMGSFLGFIVPLLLIVSCVTGALPAATDLMAGEKERGTLEALLTTPVNGTAILTGKLITTSLMGFVSAIASTIAMVLIAKNMPLIMGAEDAGGLELSMTFLTPTNVVLMLVMLLGLAVMFASLMLCVSSLAKSFKEAQTYLAPFMIVAMVPVYMTMFLSPQDAPLQYFLLPVINATVLIKELLYGIADYTHIAYVLGSTFVYAAIAVVVAAKLFRREGLIVKG</sequence>
<dbReference type="RefSeq" id="WP_386044498.1">
    <property type="nucleotide sequence ID" value="NZ_JBHUIO010000003.1"/>
</dbReference>
<evidence type="ECO:0000256" key="1">
    <source>
        <dbReference type="ARBA" id="ARBA00004141"/>
    </source>
</evidence>
<dbReference type="Gene3D" id="3.40.1710.10">
    <property type="entry name" value="abc type-2 transporter like domain"/>
    <property type="match status" value="1"/>
</dbReference>